<dbReference type="PANTHER" id="PTHR10571:SF0">
    <property type="entry name" value="UDP-N-ACETYLGLUCOSAMINE--DOLICHYL-PHOSPHATE N-ACETYLGLUCOSAMINEPHOSPHOTRANSFERASE"/>
    <property type="match status" value="1"/>
</dbReference>
<keyword evidence="14 19" id="KW-0472">Membrane</keyword>
<evidence type="ECO:0000256" key="16">
    <source>
        <dbReference type="ARBA" id="ARBA00033238"/>
    </source>
</evidence>
<dbReference type="InterPro" id="IPR000715">
    <property type="entry name" value="Glycosyl_transferase_4"/>
</dbReference>
<evidence type="ECO:0000256" key="4">
    <source>
        <dbReference type="ARBA" id="ARBA00009317"/>
    </source>
</evidence>
<evidence type="ECO:0000256" key="7">
    <source>
        <dbReference type="ARBA" id="ARBA00022676"/>
    </source>
</evidence>
<sequence>MMSLRVLCILPLLPPLYILVQLICADLVDRATDSTDRGTENYAGTTTTATTTSVGAQLLLFLALGVLGHVGTHRLIPNIKRYMLKRGICGKDFGKKGTERENDDVPEALGIAPGAIFLICLMFCLVGFATNHPRKLLDLNSALLSICFMLFLGFTDDVLEWPWRYKLFLPSVASLPLLCCYEGSRSVVVPIPLRSFLMNDGKLTEFGKFLCRFVTVDENADGSIVNLGTFYLVYMGLLAVFCTNAINIHAGINGLEVGQSYIIGCAVLLHNLMEIQAHSESAENHEFSAMILLSFLGVSLALLRHNWYPASVFVGDTYCYFAGMTFAVVGILGHFSKTLLLFFIPQVINFLWSTPQLFKFVPCPKHRLPKFNARTGLMEPSKVMFGNREVVNMTLLNAFLQIFGPMSEQRLCISQLTFQSICCALGFYVRYNLAQIVFDY</sequence>
<evidence type="ECO:0000313" key="21">
    <source>
        <dbReference type="EMBL" id="KAL3822236.1"/>
    </source>
</evidence>
<comment type="pathway">
    <text evidence="3">Protein modification; protein glycosylation.</text>
</comment>
<organism evidence="21 22">
    <name type="scientific">Cyclostephanos tholiformis</name>
    <dbReference type="NCBI Taxonomy" id="382380"/>
    <lineage>
        <taxon>Eukaryota</taxon>
        <taxon>Sar</taxon>
        <taxon>Stramenopiles</taxon>
        <taxon>Ochrophyta</taxon>
        <taxon>Bacillariophyta</taxon>
        <taxon>Coscinodiscophyceae</taxon>
        <taxon>Thalassiosirophycidae</taxon>
        <taxon>Stephanodiscales</taxon>
        <taxon>Stephanodiscaceae</taxon>
        <taxon>Cyclostephanos</taxon>
    </lineage>
</organism>
<dbReference type="GO" id="GO:0005789">
    <property type="term" value="C:endoplasmic reticulum membrane"/>
    <property type="evidence" value="ECO:0007669"/>
    <property type="project" value="UniProtKB-SubCell"/>
</dbReference>
<comment type="catalytic activity">
    <reaction evidence="18">
        <text>a di-trans,poly-cis-dolichyl phosphate + UDP-N-acetyl-alpha-D-glucosamine = an N-acetyl-alpha-D-glucosaminyl-diphospho-di-trans,poly-cis-dolichol + UMP</text>
        <dbReference type="Rhea" id="RHEA:13289"/>
        <dbReference type="Rhea" id="RHEA-COMP:19498"/>
        <dbReference type="Rhea" id="RHEA-COMP:19507"/>
        <dbReference type="ChEBI" id="CHEBI:57683"/>
        <dbReference type="ChEBI" id="CHEBI:57705"/>
        <dbReference type="ChEBI" id="CHEBI:57865"/>
        <dbReference type="ChEBI" id="CHEBI:58427"/>
        <dbReference type="EC" id="2.7.8.15"/>
    </reaction>
    <physiologicalReaction direction="left-to-right" evidence="18">
        <dbReference type="Rhea" id="RHEA:13290"/>
    </physiologicalReaction>
</comment>
<evidence type="ECO:0000256" key="8">
    <source>
        <dbReference type="ARBA" id="ARBA00022679"/>
    </source>
</evidence>
<evidence type="ECO:0000256" key="9">
    <source>
        <dbReference type="ARBA" id="ARBA00022692"/>
    </source>
</evidence>
<feature type="transmembrane region" description="Helical" evidence="19">
    <location>
        <begin position="320"/>
        <end position="344"/>
    </location>
</feature>
<comment type="function">
    <text evidence="17">UDP-N-acetylglucosamine--dolichyl-phosphate N-acetylglucosaminephosphotransferase that operates in the biosynthetic pathway of dolichol-linked oligosaccharides, the glycan precursors employed in protein asparagine (N)-glycosylation. The assembly of dolichol-linked oligosaccharides begins on the cytosolic side of the endoplasmic reticulum membrane and finishes in its lumen. The sequential addition of sugars to dolichol pyrophosphate produces dolichol-linked oligosaccharides containing fourteen sugars, including two GlcNAcs, nine mannoses and three glucoses. Once assembled, the oligosaccharide is transferred from the lipid to nascent proteins by oligosaccharyltransferases. Catalyzes the initial step of dolichol-linked oligosaccharide biosynthesis, transfering GlcNAc-1-P from cytosolic UDP-GlcNAc onto the carrier lipid dolichyl phosphate (P-dolichol), yielding GlcNAc-P-P-dolichol embedded in the cytoplasmic leaflet of the endoplasmic reticulum membrane.</text>
</comment>
<evidence type="ECO:0000256" key="10">
    <source>
        <dbReference type="ARBA" id="ARBA00022723"/>
    </source>
</evidence>
<proteinExistence type="inferred from homology"/>
<keyword evidence="20" id="KW-0732">Signal</keyword>
<feature type="chain" id="PRO_5044859669" description="UDP-N-acetylglucosamine--dolichyl-phosphate N-acetylglucosaminephosphotransferase" evidence="20">
    <location>
        <begin position="26"/>
        <end position="440"/>
    </location>
</feature>
<dbReference type="EMBL" id="JALLPB020000070">
    <property type="protein sequence ID" value="KAL3822236.1"/>
    <property type="molecule type" value="Genomic_DNA"/>
</dbReference>
<evidence type="ECO:0000256" key="17">
    <source>
        <dbReference type="ARBA" id="ARBA00044717"/>
    </source>
</evidence>
<accession>A0ABD3SCW0</accession>
<dbReference type="Pfam" id="PF00953">
    <property type="entry name" value="Glycos_transf_4"/>
    <property type="match status" value="1"/>
</dbReference>
<evidence type="ECO:0000256" key="3">
    <source>
        <dbReference type="ARBA" id="ARBA00004922"/>
    </source>
</evidence>
<feature type="transmembrane region" description="Helical" evidence="19">
    <location>
        <begin position="54"/>
        <end position="76"/>
    </location>
</feature>
<evidence type="ECO:0000256" key="12">
    <source>
        <dbReference type="ARBA" id="ARBA00022842"/>
    </source>
</evidence>
<dbReference type="InterPro" id="IPR033895">
    <property type="entry name" value="GPT"/>
</dbReference>
<keyword evidence="10" id="KW-0479">Metal-binding</keyword>
<feature type="transmembrane region" description="Helical" evidence="19">
    <location>
        <begin position="141"/>
        <end position="159"/>
    </location>
</feature>
<dbReference type="Proteomes" id="UP001530377">
    <property type="component" value="Unassembled WGS sequence"/>
</dbReference>
<evidence type="ECO:0000256" key="18">
    <source>
        <dbReference type="ARBA" id="ARBA00045078"/>
    </source>
</evidence>
<evidence type="ECO:0000256" key="20">
    <source>
        <dbReference type="SAM" id="SignalP"/>
    </source>
</evidence>
<keyword evidence="13 19" id="KW-1133">Transmembrane helix</keyword>
<evidence type="ECO:0000256" key="15">
    <source>
        <dbReference type="ARBA" id="ARBA00029567"/>
    </source>
</evidence>
<keyword evidence="12" id="KW-0460">Magnesium</keyword>
<dbReference type="GO" id="GO:0016757">
    <property type="term" value="F:glycosyltransferase activity"/>
    <property type="evidence" value="ECO:0007669"/>
    <property type="project" value="UniProtKB-KW"/>
</dbReference>
<comment type="caution">
    <text evidence="21">The sequence shown here is derived from an EMBL/GenBank/DDBJ whole genome shotgun (WGS) entry which is preliminary data.</text>
</comment>
<comment type="subcellular location">
    <subcellularLocation>
        <location evidence="2">Endoplasmic reticulum membrane</location>
        <topology evidence="2">Multi-pass membrane protein</topology>
    </subcellularLocation>
</comment>
<feature type="transmembrane region" description="Helical" evidence="19">
    <location>
        <begin position="287"/>
        <end position="308"/>
    </location>
</feature>
<keyword evidence="11" id="KW-0256">Endoplasmic reticulum</keyword>
<evidence type="ECO:0000256" key="11">
    <source>
        <dbReference type="ARBA" id="ARBA00022824"/>
    </source>
</evidence>
<evidence type="ECO:0000256" key="19">
    <source>
        <dbReference type="SAM" id="Phobius"/>
    </source>
</evidence>
<dbReference type="AlphaFoldDB" id="A0ABD3SCW0"/>
<evidence type="ECO:0000256" key="2">
    <source>
        <dbReference type="ARBA" id="ARBA00004477"/>
    </source>
</evidence>
<evidence type="ECO:0000256" key="5">
    <source>
        <dbReference type="ARBA" id="ARBA00013225"/>
    </source>
</evidence>
<keyword evidence="8" id="KW-0808">Transferase</keyword>
<dbReference type="EC" id="2.7.8.15" evidence="5"/>
<dbReference type="GO" id="GO:0046872">
    <property type="term" value="F:metal ion binding"/>
    <property type="evidence" value="ECO:0007669"/>
    <property type="project" value="UniProtKB-KW"/>
</dbReference>
<keyword evidence="9 19" id="KW-0812">Transmembrane</keyword>
<comment type="similarity">
    <text evidence="4">Belongs to the glycosyltransferase 4 family.</text>
</comment>
<keyword evidence="22" id="KW-1185">Reference proteome</keyword>
<dbReference type="GO" id="GO:0003975">
    <property type="term" value="F:UDP-N-acetylglucosamine-dolichyl-phosphate N-acetylglucosaminephosphotransferase activity"/>
    <property type="evidence" value="ECO:0007669"/>
    <property type="project" value="UniProtKB-EC"/>
</dbReference>
<gene>
    <name evidence="21" type="ORF">ACHAXA_005869</name>
</gene>
<protein>
    <recommendedName>
        <fullName evidence="6">UDP-N-acetylglucosamine--dolichyl-phosphate N-acetylglucosaminephosphotransferase</fullName>
        <ecNumber evidence="5">2.7.8.15</ecNumber>
    </recommendedName>
    <alternativeName>
        <fullName evidence="15">GlcNAc-1-P transferase</fullName>
    </alternativeName>
    <alternativeName>
        <fullName evidence="16">N-acetylglucosamine-1-phosphate transferase</fullName>
    </alternativeName>
</protein>
<keyword evidence="7" id="KW-0328">Glycosyltransferase</keyword>
<name>A0ABD3SCW0_9STRA</name>
<evidence type="ECO:0000256" key="13">
    <source>
        <dbReference type="ARBA" id="ARBA00022989"/>
    </source>
</evidence>
<evidence type="ECO:0000256" key="14">
    <source>
        <dbReference type="ARBA" id="ARBA00023136"/>
    </source>
</evidence>
<dbReference type="PANTHER" id="PTHR10571">
    <property type="entry name" value="UDP-N-ACETYLGLUCOSAMINE--DOLICHYL-PHOSPHATE N-ACETYLGLUCOSAMINEPHOSPHOTRANSFERASE"/>
    <property type="match status" value="1"/>
</dbReference>
<evidence type="ECO:0000256" key="1">
    <source>
        <dbReference type="ARBA" id="ARBA00001946"/>
    </source>
</evidence>
<dbReference type="CDD" id="cd06855">
    <property type="entry name" value="GT_GPT_euk"/>
    <property type="match status" value="1"/>
</dbReference>
<comment type="cofactor">
    <cofactor evidence="1">
        <name>Mg(2+)</name>
        <dbReference type="ChEBI" id="CHEBI:18420"/>
    </cofactor>
</comment>
<feature type="transmembrane region" description="Helical" evidence="19">
    <location>
        <begin position="231"/>
        <end position="252"/>
    </location>
</feature>
<feature type="signal peptide" evidence="20">
    <location>
        <begin position="1"/>
        <end position="25"/>
    </location>
</feature>
<feature type="transmembrane region" description="Helical" evidence="19">
    <location>
        <begin position="108"/>
        <end position="129"/>
    </location>
</feature>
<evidence type="ECO:0000313" key="22">
    <source>
        <dbReference type="Proteomes" id="UP001530377"/>
    </source>
</evidence>
<evidence type="ECO:0000256" key="6">
    <source>
        <dbReference type="ARBA" id="ARBA00017659"/>
    </source>
</evidence>
<reference evidence="21 22" key="1">
    <citation type="submission" date="2024-10" db="EMBL/GenBank/DDBJ databases">
        <title>Updated reference genomes for cyclostephanoid diatoms.</title>
        <authorList>
            <person name="Roberts W.R."/>
            <person name="Alverson A.J."/>
        </authorList>
    </citation>
    <scope>NUCLEOTIDE SEQUENCE [LARGE SCALE GENOMIC DNA]</scope>
    <source>
        <strain evidence="21 22">AJA228-03</strain>
    </source>
</reference>